<dbReference type="PANTHER" id="PTHR45436">
    <property type="entry name" value="SENSOR HISTIDINE KINASE YKOH"/>
    <property type="match status" value="1"/>
</dbReference>
<name>A0ABP9H6G8_9ACTN</name>
<dbReference type="EC" id="2.7.13.3" evidence="3"/>
<dbReference type="Gene3D" id="1.10.287.130">
    <property type="match status" value="1"/>
</dbReference>
<dbReference type="CDD" id="cd00075">
    <property type="entry name" value="HATPase"/>
    <property type="match status" value="1"/>
</dbReference>
<evidence type="ECO:0000256" key="9">
    <source>
        <dbReference type="ARBA" id="ARBA00023012"/>
    </source>
</evidence>
<evidence type="ECO:0000256" key="5">
    <source>
        <dbReference type="ARBA" id="ARBA00022679"/>
    </source>
</evidence>
<keyword evidence="16" id="KW-1185">Reference proteome</keyword>
<keyword evidence="8 12" id="KW-1133">Transmembrane helix</keyword>
<feature type="compositionally biased region" description="Basic and acidic residues" evidence="11">
    <location>
        <begin position="539"/>
        <end position="549"/>
    </location>
</feature>
<dbReference type="SMART" id="SM00387">
    <property type="entry name" value="HATPase_c"/>
    <property type="match status" value="1"/>
</dbReference>
<dbReference type="Gene3D" id="3.30.565.10">
    <property type="entry name" value="Histidine kinase-like ATPase, C-terminal domain"/>
    <property type="match status" value="1"/>
</dbReference>
<evidence type="ECO:0000256" key="3">
    <source>
        <dbReference type="ARBA" id="ARBA00012438"/>
    </source>
</evidence>
<dbReference type="GO" id="GO:0016301">
    <property type="term" value="F:kinase activity"/>
    <property type="evidence" value="ECO:0007669"/>
    <property type="project" value="UniProtKB-KW"/>
</dbReference>
<feature type="transmembrane region" description="Helical" evidence="12">
    <location>
        <begin position="41"/>
        <end position="64"/>
    </location>
</feature>
<proteinExistence type="predicted"/>
<dbReference type="PRINTS" id="PR00344">
    <property type="entry name" value="BCTRLSENSOR"/>
</dbReference>
<dbReference type="RefSeq" id="WP_345710270.1">
    <property type="nucleotide sequence ID" value="NZ_BAABIL010000003.1"/>
</dbReference>
<dbReference type="SUPFAM" id="SSF158472">
    <property type="entry name" value="HAMP domain-like"/>
    <property type="match status" value="1"/>
</dbReference>
<dbReference type="Pfam" id="PF00512">
    <property type="entry name" value="HisKA"/>
    <property type="match status" value="1"/>
</dbReference>
<dbReference type="Pfam" id="PF02518">
    <property type="entry name" value="HATPase_c"/>
    <property type="match status" value="1"/>
</dbReference>
<evidence type="ECO:0000313" key="16">
    <source>
        <dbReference type="Proteomes" id="UP001501195"/>
    </source>
</evidence>
<feature type="transmembrane region" description="Helical" evidence="12">
    <location>
        <begin position="194"/>
        <end position="215"/>
    </location>
</feature>
<comment type="catalytic activity">
    <reaction evidence="1">
        <text>ATP + protein L-histidine = ADP + protein N-phospho-L-histidine.</text>
        <dbReference type="EC" id="2.7.13.3"/>
    </reaction>
</comment>
<evidence type="ECO:0000256" key="4">
    <source>
        <dbReference type="ARBA" id="ARBA00022553"/>
    </source>
</evidence>
<dbReference type="InterPro" id="IPR050428">
    <property type="entry name" value="TCS_sensor_his_kinase"/>
</dbReference>
<comment type="caution">
    <text evidence="15">The sequence shown here is derived from an EMBL/GenBank/DDBJ whole genome shotgun (WGS) entry which is preliminary data.</text>
</comment>
<dbReference type="InterPro" id="IPR036890">
    <property type="entry name" value="HATPase_C_sf"/>
</dbReference>
<keyword evidence="6 12" id="KW-0812">Transmembrane</keyword>
<evidence type="ECO:0000256" key="10">
    <source>
        <dbReference type="ARBA" id="ARBA00023136"/>
    </source>
</evidence>
<evidence type="ECO:0000256" key="6">
    <source>
        <dbReference type="ARBA" id="ARBA00022692"/>
    </source>
</evidence>
<dbReference type="InterPro" id="IPR003661">
    <property type="entry name" value="HisK_dim/P_dom"/>
</dbReference>
<dbReference type="SMART" id="SM00388">
    <property type="entry name" value="HisKA"/>
    <property type="match status" value="1"/>
</dbReference>
<evidence type="ECO:0000313" key="15">
    <source>
        <dbReference type="EMBL" id="GAA4960776.1"/>
    </source>
</evidence>
<evidence type="ECO:0000256" key="1">
    <source>
        <dbReference type="ARBA" id="ARBA00000085"/>
    </source>
</evidence>
<accession>A0ABP9H6G8</accession>
<feature type="domain" description="Histidine kinase" evidence="13">
    <location>
        <begin position="284"/>
        <end position="512"/>
    </location>
</feature>
<keyword evidence="10 12" id="KW-0472">Membrane</keyword>
<organism evidence="15 16">
    <name type="scientific">Kineococcus glutinatus</name>
    <dbReference type="NCBI Taxonomy" id="1070872"/>
    <lineage>
        <taxon>Bacteria</taxon>
        <taxon>Bacillati</taxon>
        <taxon>Actinomycetota</taxon>
        <taxon>Actinomycetes</taxon>
        <taxon>Kineosporiales</taxon>
        <taxon>Kineosporiaceae</taxon>
        <taxon>Kineococcus</taxon>
    </lineage>
</organism>
<comment type="subcellular location">
    <subcellularLocation>
        <location evidence="2">Cell membrane</location>
    </subcellularLocation>
</comment>
<dbReference type="InterPro" id="IPR005467">
    <property type="entry name" value="His_kinase_dom"/>
</dbReference>
<dbReference type="SUPFAM" id="SSF47384">
    <property type="entry name" value="Homodimeric domain of signal transducing histidine kinase"/>
    <property type="match status" value="1"/>
</dbReference>
<dbReference type="CDD" id="cd06225">
    <property type="entry name" value="HAMP"/>
    <property type="match status" value="1"/>
</dbReference>
<dbReference type="Gene3D" id="6.10.340.10">
    <property type="match status" value="1"/>
</dbReference>
<keyword evidence="9" id="KW-0902">Two-component regulatory system</keyword>
<feature type="region of interest" description="Disordered" evidence="11">
    <location>
        <begin position="512"/>
        <end position="557"/>
    </location>
</feature>
<dbReference type="InterPro" id="IPR003594">
    <property type="entry name" value="HATPase_dom"/>
</dbReference>
<keyword evidence="7 15" id="KW-0418">Kinase</keyword>
<dbReference type="SMART" id="SM00304">
    <property type="entry name" value="HAMP"/>
    <property type="match status" value="1"/>
</dbReference>
<feature type="domain" description="HAMP" evidence="14">
    <location>
        <begin position="216"/>
        <end position="269"/>
    </location>
</feature>
<feature type="compositionally biased region" description="Acidic residues" evidence="11">
    <location>
        <begin position="513"/>
        <end position="526"/>
    </location>
</feature>
<evidence type="ECO:0000256" key="2">
    <source>
        <dbReference type="ARBA" id="ARBA00004236"/>
    </source>
</evidence>
<reference evidence="16" key="1">
    <citation type="journal article" date="2019" name="Int. J. Syst. Evol. Microbiol.">
        <title>The Global Catalogue of Microorganisms (GCM) 10K type strain sequencing project: providing services to taxonomists for standard genome sequencing and annotation.</title>
        <authorList>
            <consortium name="The Broad Institute Genomics Platform"/>
            <consortium name="The Broad Institute Genome Sequencing Center for Infectious Disease"/>
            <person name="Wu L."/>
            <person name="Ma J."/>
        </authorList>
    </citation>
    <scope>NUCLEOTIDE SEQUENCE [LARGE SCALE GENOMIC DNA]</scope>
    <source>
        <strain evidence="16">JCM 18126</strain>
    </source>
</reference>
<evidence type="ECO:0000259" key="14">
    <source>
        <dbReference type="PROSITE" id="PS50885"/>
    </source>
</evidence>
<protein>
    <recommendedName>
        <fullName evidence="3">histidine kinase</fullName>
        <ecNumber evidence="3">2.7.13.3</ecNumber>
    </recommendedName>
</protein>
<keyword evidence="5" id="KW-0808">Transferase</keyword>
<dbReference type="InterPro" id="IPR004358">
    <property type="entry name" value="Sig_transdc_His_kin-like_C"/>
</dbReference>
<keyword evidence="4" id="KW-0597">Phosphoprotein</keyword>
<dbReference type="CDD" id="cd00082">
    <property type="entry name" value="HisKA"/>
    <property type="match status" value="1"/>
</dbReference>
<evidence type="ECO:0000256" key="8">
    <source>
        <dbReference type="ARBA" id="ARBA00022989"/>
    </source>
</evidence>
<dbReference type="InterPro" id="IPR036097">
    <property type="entry name" value="HisK_dim/P_sf"/>
</dbReference>
<dbReference type="SUPFAM" id="SSF55874">
    <property type="entry name" value="ATPase domain of HSP90 chaperone/DNA topoisomerase II/histidine kinase"/>
    <property type="match status" value="1"/>
</dbReference>
<evidence type="ECO:0000259" key="13">
    <source>
        <dbReference type="PROSITE" id="PS50109"/>
    </source>
</evidence>
<evidence type="ECO:0000256" key="12">
    <source>
        <dbReference type="SAM" id="Phobius"/>
    </source>
</evidence>
<dbReference type="PROSITE" id="PS50109">
    <property type="entry name" value="HIS_KIN"/>
    <property type="match status" value="1"/>
</dbReference>
<dbReference type="PANTHER" id="PTHR45436:SF5">
    <property type="entry name" value="SENSOR HISTIDINE KINASE TRCS"/>
    <property type="match status" value="1"/>
</dbReference>
<gene>
    <name evidence="15" type="ORF">GCM10023225_00420</name>
</gene>
<evidence type="ECO:0000256" key="7">
    <source>
        <dbReference type="ARBA" id="ARBA00022777"/>
    </source>
</evidence>
<evidence type="ECO:0000256" key="11">
    <source>
        <dbReference type="SAM" id="MobiDB-lite"/>
    </source>
</evidence>
<sequence length="557" mass="58917">MVAVGPAVREGLAALRRLPPPRRVPAAVSGAVERLPLRTRLLAVVVLLLVAAMTLTGLVSLGLLRGQLQDRVDTQLTTTGENLSDAVVGIDLGRGQRQVLPSEFYVQASTSQGEVVGAITQLTQHDGSPLSLDLPPLTAEFADRQDQRPFTVEDAAGDGSDWRVVVYSYPERGVTTAVALSLDDVDRTVDTYRYLVLLVSTLVVALGTVLAALAIRRAFRPLAQIEVTASAIADGDLSQRVPPAAPGTEVGRLATALNSMLSHVERAFRARQRSEEQMRRFVADASHELRTPLAAIRGFAELHRLGALPERADVTRAMERIEAESTRLGRLVDDLLVLARLDEAQRQAREQPEPVDLAVLASDAVHDARALAPERHVRLVGLPEGAPVRPTAVLAADAGLRQVLTNLVGNALHHTPAGTPVEVAVGPVRGPSGPEAVVEVRDHGAGLAPEDAERVFERFYRVDASRRRGTGGGSGLGLAIVKSIVEGHGGTVAVAATPGGGATFRLRFRLAAPEEDAEEDAGEDAEGGSGHDATGYGSAEHDRPAHDLPGRGGPRQG</sequence>
<dbReference type="PROSITE" id="PS50885">
    <property type="entry name" value="HAMP"/>
    <property type="match status" value="1"/>
</dbReference>
<dbReference type="EMBL" id="BAABIL010000003">
    <property type="protein sequence ID" value="GAA4960776.1"/>
    <property type="molecule type" value="Genomic_DNA"/>
</dbReference>
<dbReference type="Pfam" id="PF00672">
    <property type="entry name" value="HAMP"/>
    <property type="match status" value="1"/>
</dbReference>
<dbReference type="InterPro" id="IPR003660">
    <property type="entry name" value="HAMP_dom"/>
</dbReference>
<dbReference type="Proteomes" id="UP001501195">
    <property type="component" value="Unassembled WGS sequence"/>
</dbReference>